<dbReference type="EMBL" id="AOMB01000007">
    <property type="protein sequence ID" value="EMA41060.1"/>
    <property type="molecule type" value="Genomic_DNA"/>
</dbReference>
<sequence length="72" mass="8290">MVTLGVRRLIAVIFDRESARLGGFEFFFRAGLLPCFFIEPCLEIVFAIEVEWTFRVVLGDLLKCCFILLIDT</sequence>
<reference evidence="1 2" key="1">
    <citation type="journal article" date="2014" name="PLoS Genet.">
        <title>Phylogenetically driven sequencing of extremely halophilic archaea reveals strategies for static and dynamic osmo-response.</title>
        <authorList>
            <person name="Becker E.A."/>
            <person name="Seitzer P.M."/>
            <person name="Tritt A."/>
            <person name="Larsen D."/>
            <person name="Krusor M."/>
            <person name="Yao A.I."/>
            <person name="Wu D."/>
            <person name="Madern D."/>
            <person name="Eisen J.A."/>
            <person name="Darling A.E."/>
            <person name="Facciotti M.T."/>
        </authorList>
    </citation>
    <scope>NUCLEOTIDE SEQUENCE [LARGE SCALE GENOMIC DNA]</scope>
    <source>
        <strain evidence="1 2">100A6</strain>
    </source>
</reference>
<dbReference type="PATRIC" id="fig|1132509.6.peg.625"/>
<protein>
    <submittedName>
        <fullName evidence="1">Uncharacterized protein</fullName>
    </submittedName>
</protein>
<evidence type="ECO:0000313" key="1">
    <source>
        <dbReference type="EMBL" id="EMA41060.1"/>
    </source>
</evidence>
<keyword evidence="2" id="KW-1185">Reference proteome</keyword>
<accession>M0M9J6</accession>
<gene>
    <name evidence="1" type="ORF">C447_02647</name>
</gene>
<dbReference type="AlphaFoldDB" id="M0M9J6"/>
<evidence type="ECO:0000313" key="2">
    <source>
        <dbReference type="Proteomes" id="UP000011566"/>
    </source>
</evidence>
<organism evidence="1 2">
    <name type="scientific">Halococcus hamelinensis 100A6</name>
    <dbReference type="NCBI Taxonomy" id="1132509"/>
    <lineage>
        <taxon>Archaea</taxon>
        <taxon>Methanobacteriati</taxon>
        <taxon>Methanobacteriota</taxon>
        <taxon>Stenosarchaea group</taxon>
        <taxon>Halobacteria</taxon>
        <taxon>Halobacteriales</taxon>
        <taxon>Halococcaceae</taxon>
        <taxon>Halococcus</taxon>
    </lineage>
</organism>
<name>M0M9J6_9EURY</name>
<dbReference type="Proteomes" id="UP000011566">
    <property type="component" value="Unassembled WGS sequence"/>
</dbReference>
<proteinExistence type="predicted"/>
<comment type="caution">
    <text evidence="1">The sequence shown here is derived from an EMBL/GenBank/DDBJ whole genome shotgun (WGS) entry which is preliminary data.</text>
</comment>